<feature type="transmembrane region" description="Helical" evidence="1">
    <location>
        <begin position="105"/>
        <end position="122"/>
    </location>
</feature>
<feature type="transmembrane region" description="Helical" evidence="1">
    <location>
        <begin position="67"/>
        <end position="85"/>
    </location>
</feature>
<name>A0A7V8K684_9GAMM</name>
<evidence type="ECO:0000313" key="3">
    <source>
        <dbReference type="EMBL" id="KAF1685178.1"/>
    </source>
</evidence>
<organism evidence="3 4">
    <name type="scientific">Pseudoxanthomonas broegbernensis</name>
    <dbReference type="NCBI Taxonomy" id="83619"/>
    <lineage>
        <taxon>Bacteria</taxon>
        <taxon>Pseudomonadati</taxon>
        <taxon>Pseudomonadota</taxon>
        <taxon>Gammaproteobacteria</taxon>
        <taxon>Lysobacterales</taxon>
        <taxon>Lysobacteraceae</taxon>
        <taxon>Pseudoxanthomonas</taxon>
    </lineage>
</organism>
<feature type="transmembrane region" description="Helical" evidence="1">
    <location>
        <begin position="158"/>
        <end position="178"/>
    </location>
</feature>
<dbReference type="AlphaFoldDB" id="A0A7V8K684"/>
<keyword evidence="4" id="KW-1185">Reference proteome</keyword>
<dbReference type="Proteomes" id="UP000462066">
    <property type="component" value="Unassembled WGS sequence"/>
</dbReference>
<reference evidence="3 4" key="1">
    <citation type="submission" date="2017-10" db="EMBL/GenBank/DDBJ databases">
        <title>Whole genome sequencing of Pseudoxanthomonas broegbernensis DSM 12573(T).</title>
        <authorList>
            <person name="Kumar S."/>
            <person name="Bansal K."/>
            <person name="Kaur A."/>
            <person name="Patil P."/>
            <person name="Sharma S."/>
            <person name="Patil P.B."/>
        </authorList>
    </citation>
    <scope>NUCLEOTIDE SEQUENCE [LARGE SCALE GENOMIC DNA]</scope>
    <source>
        <strain evidence="3 4">DSM 12573</strain>
    </source>
</reference>
<evidence type="ECO:0000313" key="4">
    <source>
        <dbReference type="Proteomes" id="UP000462066"/>
    </source>
</evidence>
<keyword evidence="1" id="KW-1133">Transmembrane helix</keyword>
<dbReference type="EMBL" id="MWIP01000016">
    <property type="protein sequence ID" value="KAF1685178.1"/>
    <property type="molecule type" value="Genomic_DNA"/>
</dbReference>
<accession>A0A7V8K684</accession>
<keyword evidence="1" id="KW-0812">Transmembrane</keyword>
<evidence type="ECO:0000256" key="1">
    <source>
        <dbReference type="SAM" id="Phobius"/>
    </source>
</evidence>
<evidence type="ECO:0000259" key="2">
    <source>
        <dbReference type="Pfam" id="PF07786"/>
    </source>
</evidence>
<gene>
    <name evidence="3" type="ORF">B1992_13005</name>
</gene>
<feature type="transmembrane region" description="Helical" evidence="1">
    <location>
        <begin position="269"/>
        <end position="288"/>
    </location>
</feature>
<dbReference type="PANTHER" id="PTHR31061">
    <property type="entry name" value="LD22376P"/>
    <property type="match status" value="1"/>
</dbReference>
<protein>
    <submittedName>
        <fullName evidence="3">DUF5009 domain-containing protein</fullName>
    </submittedName>
</protein>
<sequence length="373" mass="40373">MHARAGRHGVARVNTAAASRPARFASVDALRGLTVAAMLLVNTPGDWGHVYAPLLHAPWHGCTPTDLVFPFFLCIVGVSIALGVMPRLEAGVERGALMRAASVRALRILGMGLLLHLLAWWWLDLPHYRPWGVLQRIGLCFLVAAAVALWLKPRGQWALLAALLLGGWALLAWGGGYAPFENIASRIDDALLGPWLYQHDPATGRGHDPEGLASTLGALATTVLGLRAGDWLRHGRARALWAGAAAALLLGLAWSALLPWNKNLWTSSYVLWSGGWALLALAAAHLLIDRRGGPALGRAFGVNAIAAYAGSAVMVYALAGLGWLEPIYRVGFAGWMTPKFGPYLPSLAFALAFVALWWCIVAWMDRRRWYLKI</sequence>
<dbReference type="InterPro" id="IPR012429">
    <property type="entry name" value="HGSNAT_cat"/>
</dbReference>
<dbReference type="Pfam" id="PF07786">
    <property type="entry name" value="HGSNAT_cat"/>
    <property type="match status" value="1"/>
</dbReference>
<proteinExistence type="predicted"/>
<comment type="caution">
    <text evidence="3">The sequence shown here is derived from an EMBL/GenBank/DDBJ whole genome shotgun (WGS) entry which is preliminary data.</text>
</comment>
<keyword evidence="1" id="KW-0472">Membrane</keyword>
<dbReference type="PANTHER" id="PTHR31061:SF24">
    <property type="entry name" value="LD22376P"/>
    <property type="match status" value="1"/>
</dbReference>
<feature type="transmembrane region" description="Helical" evidence="1">
    <location>
        <begin position="211"/>
        <end position="228"/>
    </location>
</feature>
<feature type="transmembrane region" description="Helical" evidence="1">
    <location>
        <begin position="343"/>
        <end position="364"/>
    </location>
</feature>
<feature type="transmembrane region" description="Helical" evidence="1">
    <location>
        <begin position="240"/>
        <end position="257"/>
    </location>
</feature>
<feature type="transmembrane region" description="Helical" evidence="1">
    <location>
        <begin position="300"/>
        <end position="323"/>
    </location>
</feature>
<feature type="transmembrane region" description="Helical" evidence="1">
    <location>
        <begin position="134"/>
        <end position="151"/>
    </location>
</feature>
<feature type="domain" description="Heparan-alpha-glucosaminide N-acetyltransferase catalytic" evidence="2">
    <location>
        <begin position="23"/>
        <end position="167"/>
    </location>
</feature>